<proteinExistence type="predicted"/>
<dbReference type="AlphaFoldDB" id="F4KTS8"/>
<gene>
    <name evidence="1" type="ordered locus">Halhy_0159</name>
</gene>
<evidence type="ECO:0000313" key="2">
    <source>
        <dbReference type="Proteomes" id="UP000008461"/>
    </source>
</evidence>
<dbReference type="HOGENOM" id="CLU_3344339_0_0_10"/>
<keyword evidence="2" id="KW-1185">Reference proteome</keyword>
<organism evidence="1 2">
    <name type="scientific">Haliscomenobacter hydrossis (strain ATCC 27775 / DSM 1100 / LMG 10767 / O)</name>
    <dbReference type="NCBI Taxonomy" id="760192"/>
    <lineage>
        <taxon>Bacteria</taxon>
        <taxon>Pseudomonadati</taxon>
        <taxon>Bacteroidota</taxon>
        <taxon>Saprospiria</taxon>
        <taxon>Saprospirales</taxon>
        <taxon>Haliscomenobacteraceae</taxon>
        <taxon>Haliscomenobacter</taxon>
    </lineage>
</organism>
<name>F4KTS8_HALH1</name>
<reference key="2">
    <citation type="submission" date="2011-04" db="EMBL/GenBank/DDBJ databases">
        <title>Complete sequence of chromosome of Haliscomenobacter hydrossis DSM 1100.</title>
        <authorList>
            <consortium name="US DOE Joint Genome Institute (JGI-PGF)"/>
            <person name="Lucas S."/>
            <person name="Han J."/>
            <person name="Lapidus A."/>
            <person name="Bruce D."/>
            <person name="Goodwin L."/>
            <person name="Pitluck S."/>
            <person name="Peters L."/>
            <person name="Kyrpides N."/>
            <person name="Mavromatis K."/>
            <person name="Ivanova N."/>
            <person name="Ovchinnikova G."/>
            <person name="Pagani I."/>
            <person name="Daligault H."/>
            <person name="Detter J.C."/>
            <person name="Han C."/>
            <person name="Land M."/>
            <person name="Hauser L."/>
            <person name="Markowitz V."/>
            <person name="Cheng J.-F."/>
            <person name="Hugenholtz P."/>
            <person name="Woyke T."/>
            <person name="Wu D."/>
            <person name="Verbarg S."/>
            <person name="Frueling A."/>
            <person name="Brambilla E."/>
            <person name="Klenk H.-P."/>
            <person name="Eisen J.A."/>
        </authorList>
    </citation>
    <scope>NUCLEOTIDE SEQUENCE</scope>
    <source>
        <strain>DSM 1100</strain>
    </source>
</reference>
<sequence length="37" mass="4517">MVQLRKELHKTWKNQMNNLAVGVYERKKENWGNQVFV</sequence>
<reference evidence="1 2" key="1">
    <citation type="journal article" date="2011" name="Stand. Genomic Sci.">
        <title>Complete genome sequence of Haliscomenobacter hydrossis type strain (O).</title>
        <authorList>
            <consortium name="US DOE Joint Genome Institute (JGI-PGF)"/>
            <person name="Daligault H."/>
            <person name="Lapidus A."/>
            <person name="Zeytun A."/>
            <person name="Nolan M."/>
            <person name="Lucas S."/>
            <person name="Del Rio T.G."/>
            <person name="Tice H."/>
            <person name="Cheng J.F."/>
            <person name="Tapia R."/>
            <person name="Han C."/>
            <person name="Goodwin L."/>
            <person name="Pitluck S."/>
            <person name="Liolios K."/>
            <person name="Pagani I."/>
            <person name="Ivanova N."/>
            <person name="Huntemann M."/>
            <person name="Mavromatis K."/>
            <person name="Mikhailova N."/>
            <person name="Pati A."/>
            <person name="Chen A."/>
            <person name="Palaniappan K."/>
            <person name="Land M."/>
            <person name="Hauser L."/>
            <person name="Brambilla E.M."/>
            <person name="Rohde M."/>
            <person name="Verbarg S."/>
            <person name="Goker M."/>
            <person name="Bristow J."/>
            <person name="Eisen J.A."/>
            <person name="Markowitz V."/>
            <person name="Hugenholtz P."/>
            <person name="Kyrpides N.C."/>
            <person name="Klenk H.P."/>
            <person name="Woyke T."/>
        </authorList>
    </citation>
    <scope>NUCLEOTIDE SEQUENCE [LARGE SCALE GENOMIC DNA]</scope>
    <source>
        <strain evidence="2">ATCC 27775 / DSM 1100 / LMG 10767 / O</strain>
    </source>
</reference>
<evidence type="ECO:0000313" key="1">
    <source>
        <dbReference type="EMBL" id="AEE48072.1"/>
    </source>
</evidence>
<dbReference type="Proteomes" id="UP000008461">
    <property type="component" value="Chromosome"/>
</dbReference>
<dbReference type="KEGG" id="hhy:Halhy_0159"/>
<dbReference type="EMBL" id="CP002691">
    <property type="protein sequence ID" value="AEE48072.1"/>
    <property type="molecule type" value="Genomic_DNA"/>
</dbReference>
<protein>
    <submittedName>
        <fullName evidence="1">Uncharacterized protein</fullName>
    </submittedName>
</protein>
<accession>F4KTS8</accession>